<dbReference type="Pfam" id="PF00571">
    <property type="entry name" value="CBS"/>
    <property type="match status" value="2"/>
</dbReference>
<dbReference type="InterPro" id="IPR051257">
    <property type="entry name" value="Diverse_CBS-Domain"/>
</dbReference>
<dbReference type="AlphaFoldDB" id="A0A1G2K300"/>
<organism evidence="4 5">
    <name type="scientific">Candidatus Sungbacteria bacterium RIFCSPHIGHO2_01_FULL_47_32</name>
    <dbReference type="NCBI Taxonomy" id="1802264"/>
    <lineage>
        <taxon>Bacteria</taxon>
        <taxon>Candidatus Sungiibacteriota</taxon>
    </lineage>
</organism>
<protein>
    <recommendedName>
        <fullName evidence="3">CBS domain-containing protein</fullName>
    </recommendedName>
</protein>
<dbReference type="Gene3D" id="3.10.580.10">
    <property type="entry name" value="CBS-domain"/>
    <property type="match status" value="1"/>
</dbReference>
<accession>A0A1G2K300</accession>
<dbReference type="SUPFAM" id="SSF54631">
    <property type="entry name" value="CBS-domain pair"/>
    <property type="match status" value="1"/>
</dbReference>
<sequence>MDEVFVRDFMTTEVVSVKADTSVLDVVKIIFVNGFNGVPVVDEEGRLAGIITEWDFIAKGSPVFFSPLGRLLQELDIFREDEGEIDKKIKEIVSSKTADLMNREPITLTSNNTVQDAADLFLRHHRVNPVPVVDKDRKLVGIISRYDLIKLYADPVFWKKLAEKNHETQVK</sequence>
<dbReference type="Proteomes" id="UP000177152">
    <property type="component" value="Unassembled WGS sequence"/>
</dbReference>
<feature type="domain" description="CBS" evidence="3">
    <location>
        <begin position="10"/>
        <end position="71"/>
    </location>
</feature>
<evidence type="ECO:0000313" key="5">
    <source>
        <dbReference type="Proteomes" id="UP000177152"/>
    </source>
</evidence>
<dbReference type="CDD" id="cd04586">
    <property type="entry name" value="CBS_pair_BON_assoc"/>
    <property type="match status" value="1"/>
</dbReference>
<name>A0A1G2K300_9BACT</name>
<dbReference type="InterPro" id="IPR000644">
    <property type="entry name" value="CBS_dom"/>
</dbReference>
<dbReference type="EMBL" id="MHQC01000050">
    <property type="protein sequence ID" value="OGZ93786.1"/>
    <property type="molecule type" value="Genomic_DNA"/>
</dbReference>
<evidence type="ECO:0000313" key="4">
    <source>
        <dbReference type="EMBL" id="OGZ93786.1"/>
    </source>
</evidence>
<dbReference type="PANTHER" id="PTHR43080:SF2">
    <property type="entry name" value="CBS DOMAIN-CONTAINING PROTEIN"/>
    <property type="match status" value="1"/>
</dbReference>
<evidence type="ECO:0000259" key="3">
    <source>
        <dbReference type="PROSITE" id="PS51371"/>
    </source>
</evidence>
<feature type="domain" description="CBS" evidence="3">
    <location>
        <begin position="101"/>
        <end position="161"/>
    </location>
</feature>
<reference evidence="4 5" key="1">
    <citation type="journal article" date="2016" name="Nat. Commun.">
        <title>Thousands of microbial genomes shed light on interconnected biogeochemical processes in an aquifer system.</title>
        <authorList>
            <person name="Anantharaman K."/>
            <person name="Brown C.T."/>
            <person name="Hug L.A."/>
            <person name="Sharon I."/>
            <person name="Castelle C.J."/>
            <person name="Probst A.J."/>
            <person name="Thomas B.C."/>
            <person name="Singh A."/>
            <person name="Wilkins M.J."/>
            <person name="Karaoz U."/>
            <person name="Brodie E.L."/>
            <person name="Williams K.H."/>
            <person name="Hubbard S.S."/>
            <person name="Banfield J.F."/>
        </authorList>
    </citation>
    <scope>NUCLEOTIDE SEQUENCE [LARGE SCALE GENOMIC DNA]</scope>
</reference>
<dbReference type="SMART" id="SM00116">
    <property type="entry name" value="CBS"/>
    <property type="match status" value="2"/>
</dbReference>
<dbReference type="PROSITE" id="PS51371">
    <property type="entry name" value="CBS"/>
    <property type="match status" value="2"/>
</dbReference>
<comment type="caution">
    <text evidence="4">The sequence shown here is derived from an EMBL/GenBank/DDBJ whole genome shotgun (WGS) entry which is preliminary data.</text>
</comment>
<dbReference type="PANTHER" id="PTHR43080">
    <property type="entry name" value="CBS DOMAIN-CONTAINING PROTEIN CBSX3, MITOCHONDRIAL"/>
    <property type="match status" value="1"/>
</dbReference>
<proteinExistence type="predicted"/>
<evidence type="ECO:0000256" key="2">
    <source>
        <dbReference type="PROSITE-ProRule" id="PRU00703"/>
    </source>
</evidence>
<dbReference type="InterPro" id="IPR046342">
    <property type="entry name" value="CBS_dom_sf"/>
</dbReference>
<evidence type="ECO:0000256" key="1">
    <source>
        <dbReference type="ARBA" id="ARBA00023122"/>
    </source>
</evidence>
<gene>
    <name evidence="4" type="ORF">A2633_04890</name>
</gene>
<keyword evidence="1 2" id="KW-0129">CBS domain</keyword>